<accession>A0AAU8B8G3</accession>
<evidence type="ECO:0000256" key="1">
    <source>
        <dbReference type="SAM" id="MobiDB-lite"/>
    </source>
</evidence>
<name>A0AAU8B8G3_9VIRU</name>
<organism evidence="3">
    <name type="scientific">Dulem virus 197</name>
    <dbReference type="NCBI Taxonomy" id="3145674"/>
    <lineage>
        <taxon>Viruses</taxon>
        <taxon>Monodnaviria</taxon>
        <taxon>Sangervirae</taxon>
        <taxon>Phixviricota</taxon>
        <taxon>Malgrandaviricetes</taxon>
        <taxon>Petitvirales</taxon>
        <taxon>Microviridae</taxon>
        <taxon>Microvirus</taxon>
    </lineage>
</organism>
<evidence type="ECO:0000313" key="2">
    <source>
        <dbReference type="EMBL" id="XCD08550.1"/>
    </source>
</evidence>
<protein>
    <submittedName>
        <fullName evidence="3">DNA binding protein</fullName>
    </submittedName>
</protein>
<evidence type="ECO:0000313" key="3">
    <source>
        <dbReference type="EMBL" id="XCD08644.1"/>
    </source>
</evidence>
<dbReference type="EMBL" id="PP511902">
    <property type="protein sequence ID" value="XCD08644.1"/>
    <property type="molecule type" value="Genomic_DNA"/>
</dbReference>
<feature type="region of interest" description="Disordered" evidence="1">
    <location>
        <begin position="1"/>
        <end position="42"/>
    </location>
</feature>
<proteinExistence type="predicted"/>
<reference evidence="3" key="1">
    <citation type="submission" date="2024-03" db="EMBL/GenBank/DDBJ databases">
        <title>Diverse circular DNA viruses in blood, oral, and fecal samples of captive lemurs.</title>
        <authorList>
            <person name="Paietta E.N."/>
            <person name="Kraberger S."/>
            <person name="Lund M.C."/>
            <person name="Custer J.M."/>
            <person name="Vargas K.M."/>
            <person name="Ehmke E.E."/>
            <person name="Yoder A.D."/>
            <person name="Varsani A."/>
        </authorList>
    </citation>
    <scope>NUCLEOTIDE SEQUENCE</scope>
    <source>
        <strain evidence="2">Duke_43SS_57</strain>
        <strain evidence="3">Duke_44SS_22</strain>
    </source>
</reference>
<feature type="compositionally biased region" description="Basic residues" evidence="1">
    <location>
        <begin position="1"/>
        <end position="11"/>
    </location>
</feature>
<feature type="compositionally biased region" description="Basic residues" evidence="1">
    <location>
        <begin position="18"/>
        <end position="28"/>
    </location>
</feature>
<sequence>MKMSKRMRKSNKKADRRMFKRTAARTRKANVTDVQMRGGIRL</sequence>
<dbReference type="EMBL" id="PP511889">
    <property type="protein sequence ID" value="XCD08550.1"/>
    <property type="molecule type" value="Genomic_DNA"/>
</dbReference>